<dbReference type="GO" id="GO:0016787">
    <property type="term" value="F:hydrolase activity"/>
    <property type="evidence" value="ECO:0007669"/>
    <property type="project" value="UniProtKB-KW"/>
</dbReference>
<dbReference type="InterPro" id="IPR011545">
    <property type="entry name" value="DEAD/DEAH_box_helicase_dom"/>
</dbReference>
<gene>
    <name evidence="7" type="ORF">Sangu_0400700</name>
</gene>
<dbReference type="GO" id="GO:0070478">
    <property type="term" value="P:nuclear-transcribed mRNA catabolic process, 3'-5' exonucleolytic nonsense-mediated decay"/>
    <property type="evidence" value="ECO:0007669"/>
    <property type="project" value="TreeGrafter"/>
</dbReference>
<dbReference type="SUPFAM" id="SSF52540">
    <property type="entry name" value="P-loop containing nucleoside triphosphate hydrolases"/>
    <property type="match status" value="1"/>
</dbReference>
<organism evidence="7">
    <name type="scientific">Sesamum angustifolium</name>
    <dbReference type="NCBI Taxonomy" id="2727405"/>
    <lineage>
        <taxon>Eukaryota</taxon>
        <taxon>Viridiplantae</taxon>
        <taxon>Streptophyta</taxon>
        <taxon>Embryophyta</taxon>
        <taxon>Tracheophyta</taxon>
        <taxon>Spermatophyta</taxon>
        <taxon>Magnoliopsida</taxon>
        <taxon>eudicotyledons</taxon>
        <taxon>Gunneridae</taxon>
        <taxon>Pentapetalae</taxon>
        <taxon>asterids</taxon>
        <taxon>lamiids</taxon>
        <taxon>Lamiales</taxon>
        <taxon>Pedaliaceae</taxon>
        <taxon>Sesamum</taxon>
    </lineage>
</organism>
<evidence type="ECO:0000256" key="2">
    <source>
        <dbReference type="ARBA" id="ARBA00022801"/>
    </source>
</evidence>
<evidence type="ECO:0000256" key="1">
    <source>
        <dbReference type="ARBA" id="ARBA00022741"/>
    </source>
</evidence>
<dbReference type="Pfam" id="PF17911">
    <property type="entry name" value="Ski2_N"/>
    <property type="match status" value="1"/>
</dbReference>
<evidence type="ECO:0000256" key="4">
    <source>
        <dbReference type="ARBA" id="ARBA00022840"/>
    </source>
</evidence>
<dbReference type="Gene3D" id="3.40.50.300">
    <property type="entry name" value="P-loop containing nucleotide triphosphate hydrolases"/>
    <property type="match status" value="1"/>
</dbReference>
<sequence length="491" mass="55144">MDRVPAANDLSFRVGFTGHSGHLRIEPLPPVERPSPLHSLPDFILPPAFPKETPETIKEHIKEKYLLPRLDEDAFSPQKAGRQWEFDWFDRAEIHLEPSIPRAVIVPSWQMPSKRKEHKSELDRWEPESVEVDVSELTVGADDSGALPRIVGPAKDFVRGSINNRPFRPGGLDKTDSLNKILPDGACNGEWALELLHGGPAQVIPPGFRDGLDLGQLEAHSYTWNVYEKTSLNKSTSDVNLNEISVQFDDLFNKAWEDDVMNFMEDGMCSVRNFVVPYIIMRGDFLGKSLGLNLLRLYFCSTDKMRALALECFYSGHVPESELQMESANEFLQIKTKEEELHADDDVIKKESILDEILSLGSLDSKPRLDGDTNSSGNSRKSEGIAERFHELVPDMALNFPFELDPFQKEAIFYLERGDSVFVAAHTSAGKTVVAEYAFALASKHCTRAVYTAPIKTISNQKYRDFCGKFDVGLLTGDVSLRPEASSHHDH</sequence>
<name>A0AAW2QTX1_9LAMI</name>
<dbReference type="GO" id="GO:0004386">
    <property type="term" value="F:helicase activity"/>
    <property type="evidence" value="ECO:0007669"/>
    <property type="project" value="UniProtKB-KW"/>
</dbReference>
<evidence type="ECO:0000313" key="7">
    <source>
        <dbReference type="EMBL" id="KAL0370826.1"/>
    </source>
</evidence>
<reference evidence="7" key="2">
    <citation type="journal article" date="2024" name="Plant">
        <title>Genomic evolution and insights into agronomic trait innovations of Sesamum species.</title>
        <authorList>
            <person name="Miao H."/>
            <person name="Wang L."/>
            <person name="Qu L."/>
            <person name="Liu H."/>
            <person name="Sun Y."/>
            <person name="Le M."/>
            <person name="Wang Q."/>
            <person name="Wei S."/>
            <person name="Zheng Y."/>
            <person name="Lin W."/>
            <person name="Duan Y."/>
            <person name="Cao H."/>
            <person name="Xiong S."/>
            <person name="Wang X."/>
            <person name="Wei L."/>
            <person name="Li C."/>
            <person name="Ma Q."/>
            <person name="Ju M."/>
            <person name="Zhao R."/>
            <person name="Li G."/>
            <person name="Mu C."/>
            <person name="Tian Q."/>
            <person name="Mei H."/>
            <person name="Zhang T."/>
            <person name="Gao T."/>
            <person name="Zhang H."/>
        </authorList>
    </citation>
    <scope>NUCLEOTIDE SEQUENCE</scope>
    <source>
        <strain evidence="7">G01</strain>
    </source>
</reference>
<dbReference type="AlphaFoldDB" id="A0AAW2QTX1"/>
<dbReference type="PANTHER" id="PTHR12131:SF24">
    <property type="entry name" value="DEXH-BOX ATP-DEPENDENT RNA HELICASE DEXH11"/>
    <property type="match status" value="1"/>
</dbReference>
<protein>
    <submittedName>
        <fullName evidence="7">DExH-box ATP-dependent RNA helicase DExH11</fullName>
    </submittedName>
</protein>
<dbReference type="Pfam" id="PF00270">
    <property type="entry name" value="DEAD"/>
    <property type="match status" value="1"/>
</dbReference>
<dbReference type="GO" id="GO:0003676">
    <property type="term" value="F:nucleic acid binding"/>
    <property type="evidence" value="ECO:0007669"/>
    <property type="project" value="InterPro"/>
</dbReference>
<feature type="domain" description="Ski2 N-terminal" evidence="6">
    <location>
        <begin position="140"/>
        <end position="217"/>
    </location>
</feature>
<feature type="domain" description="DEAD/DEAH-box helicase" evidence="5">
    <location>
        <begin position="406"/>
        <end position="471"/>
    </location>
</feature>
<reference evidence="7" key="1">
    <citation type="submission" date="2020-06" db="EMBL/GenBank/DDBJ databases">
        <authorList>
            <person name="Li T."/>
            <person name="Hu X."/>
            <person name="Zhang T."/>
            <person name="Song X."/>
            <person name="Zhang H."/>
            <person name="Dai N."/>
            <person name="Sheng W."/>
            <person name="Hou X."/>
            <person name="Wei L."/>
        </authorList>
    </citation>
    <scope>NUCLEOTIDE SEQUENCE</scope>
    <source>
        <strain evidence="7">G01</strain>
        <tissue evidence="7">Leaf</tissue>
    </source>
</reference>
<dbReference type="GO" id="GO:0005524">
    <property type="term" value="F:ATP binding"/>
    <property type="evidence" value="ECO:0007669"/>
    <property type="project" value="UniProtKB-KW"/>
</dbReference>
<dbReference type="EMBL" id="JACGWK010000002">
    <property type="protein sequence ID" value="KAL0370826.1"/>
    <property type="molecule type" value="Genomic_DNA"/>
</dbReference>
<evidence type="ECO:0000259" key="6">
    <source>
        <dbReference type="Pfam" id="PF17911"/>
    </source>
</evidence>
<keyword evidence="2" id="KW-0378">Hydrolase</keyword>
<dbReference type="InterPro" id="IPR040801">
    <property type="entry name" value="Ski2_N"/>
</dbReference>
<keyword evidence="1" id="KW-0547">Nucleotide-binding</keyword>
<dbReference type="InterPro" id="IPR027417">
    <property type="entry name" value="P-loop_NTPase"/>
</dbReference>
<evidence type="ECO:0000259" key="5">
    <source>
        <dbReference type="Pfam" id="PF00270"/>
    </source>
</evidence>
<proteinExistence type="predicted"/>
<dbReference type="GO" id="GO:0055087">
    <property type="term" value="C:Ski complex"/>
    <property type="evidence" value="ECO:0007669"/>
    <property type="project" value="TreeGrafter"/>
</dbReference>
<keyword evidence="4" id="KW-0067">ATP-binding</keyword>
<dbReference type="PANTHER" id="PTHR12131">
    <property type="entry name" value="ATP-DEPENDENT RNA AND DNA HELICASE"/>
    <property type="match status" value="1"/>
</dbReference>
<accession>A0AAW2QTX1</accession>
<dbReference type="InterPro" id="IPR050699">
    <property type="entry name" value="RNA-DNA_Helicase"/>
</dbReference>
<comment type="caution">
    <text evidence="7">The sequence shown here is derived from an EMBL/GenBank/DDBJ whole genome shotgun (WGS) entry which is preliminary data.</text>
</comment>
<keyword evidence="3 7" id="KW-0347">Helicase</keyword>
<evidence type="ECO:0000256" key="3">
    <source>
        <dbReference type="ARBA" id="ARBA00022806"/>
    </source>
</evidence>